<evidence type="ECO:0000313" key="1">
    <source>
        <dbReference type="EMBL" id="KAF2282292.1"/>
    </source>
</evidence>
<keyword evidence="2" id="KW-1185">Reference proteome</keyword>
<accession>A0A6A6K0G7</accession>
<evidence type="ECO:0000313" key="2">
    <source>
        <dbReference type="Proteomes" id="UP000467840"/>
    </source>
</evidence>
<comment type="caution">
    <text evidence="1">The sequence shown here is derived from an EMBL/GenBank/DDBJ whole genome shotgun (WGS) entry which is preliminary data.</text>
</comment>
<name>A0A6A6K0G7_HEVBR</name>
<dbReference type="Proteomes" id="UP000467840">
    <property type="component" value="Unassembled WGS sequence"/>
</dbReference>
<sequence length="106" mass="12581">MVSRIDRADWKETMAKTHVNGMKWVNALGEGSAEDYYRRCISRDIGCRHQPVCSEIRPRRERARRTAERNSFRSVNDNKYLNRQQLEANGKLERRLATQKRWGLCK</sequence>
<organism evidence="1 2">
    <name type="scientific">Hevea brasiliensis</name>
    <name type="common">Para rubber tree</name>
    <name type="synonym">Siphonia brasiliensis</name>
    <dbReference type="NCBI Taxonomy" id="3981"/>
    <lineage>
        <taxon>Eukaryota</taxon>
        <taxon>Viridiplantae</taxon>
        <taxon>Streptophyta</taxon>
        <taxon>Embryophyta</taxon>
        <taxon>Tracheophyta</taxon>
        <taxon>Spermatophyta</taxon>
        <taxon>Magnoliopsida</taxon>
        <taxon>eudicotyledons</taxon>
        <taxon>Gunneridae</taxon>
        <taxon>Pentapetalae</taxon>
        <taxon>rosids</taxon>
        <taxon>fabids</taxon>
        <taxon>Malpighiales</taxon>
        <taxon>Euphorbiaceae</taxon>
        <taxon>Crotonoideae</taxon>
        <taxon>Micrandreae</taxon>
        <taxon>Hevea</taxon>
    </lineage>
</organism>
<reference evidence="1 2" key="1">
    <citation type="journal article" date="2020" name="Mol. Plant">
        <title>The Chromosome-Based Rubber Tree Genome Provides New Insights into Spurge Genome Evolution and Rubber Biosynthesis.</title>
        <authorList>
            <person name="Liu J."/>
            <person name="Shi C."/>
            <person name="Shi C.C."/>
            <person name="Li W."/>
            <person name="Zhang Q.J."/>
            <person name="Zhang Y."/>
            <person name="Li K."/>
            <person name="Lu H.F."/>
            <person name="Shi C."/>
            <person name="Zhu S.T."/>
            <person name="Xiao Z.Y."/>
            <person name="Nan H."/>
            <person name="Yue Y."/>
            <person name="Zhu X.G."/>
            <person name="Wu Y."/>
            <person name="Hong X.N."/>
            <person name="Fan G.Y."/>
            <person name="Tong Y."/>
            <person name="Zhang D."/>
            <person name="Mao C.L."/>
            <person name="Liu Y.L."/>
            <person name="Hao S.J."/>
            <person name="Liu W.Q."/>
            <person name="Lv M.Q."/>
            <person name="Zhang H.B."/>
            <person name="Liu Y."/>
            <person name="Hu-Tang G.R."/>
            <person name="Wang J.P."/>
            <person name="Wang J.H."/>
            <person name="Sun Y.H."/>
            <person name="Ni S.B."/>
            <person name="Chen W.B."/>
            <person name="Zhang X.C."/>
            <person name="Jiao Y.N."/>
            <person name="Eichler E.E."/>
            <person name="Li G.H."/>
            <person name="Liu X."/>
            <person name="Gao L.Z."/>
        </authorList>
    </citation>
    <scope>NUCLEOTIDE SEQUENCE [LARGE SCALE GENOMIC DNA]</scope>
    <source>
        <strain evidence="2">cv. GT1</strain>
        <tissue evidence="1">Leaf</tissue>
    </source>
</reference>
<proteinExistence type="predicted"/>
<dbReference type="EMBL" id="JAAGAX010000379">
    <property type="protein sequence ID" value="KAF2282292.1"/>
    <property type="molecule type" value="Genomic_DNA"/>
</dbReference>
<protein>
    <submittedName>
        <fullName evidence="1">Uncharacterized protein</fullName>
    </submittedName>
</protein>
<dbReference type="AlphaFoldDB" id="A0A6A6K0G7"/>
<gene>
    <name evidence="1" type="ORF">GH714_044136</name>
</gene>